<evidence type="ECO:0000313" key="2">
    <source>
        <dbReference type="Proteomes" id="UP000324629"/>
    </source>
</evidence>
<sequence>MLSVHSLNKSQSVGLMHNFYTPIPTGLPNEPHDVSLSVVDNQLITNKQVPTECDRIVDPSLHACLDETDQIPTNLTYNQSESVHTVSDCLPCTDFANAGLKMAVTSPPDSFCDISLTSAVFCDSVHVAFGDTLARRGSHQCESAPSQSPMRSYKPHTPTDYATYRLAGTNLISRSAPNSPCSDTPSSLTRLSLRRRAIPRLPVTPSRRMPRSPRLLNFSPAALRRKVPQSNLVEKNVNVACGISGVQSPLTRAVRSPPHLENPGL</sequence>
<proteinExistence type="predicted"/>
<reference evidence="1 2" key="1">
    <citation type="journal article" date="2019" name="Gigascience">
        <title>Whole-genome sequence of the oriental lung fluke Paragonimus westermani.</title>
        <authorList>
            <person name="Oey H."/>
            <person name="Zakrzewski M."/>
            <person name="Narain K."/>
            <person name="Devi K.R."/>
            <person name="Agatsuma T."/>
            <person name="Nawaratna S."/>
            <person name="Gobert G.N."/>
            <person name="Jones M.K."/>
            <person name="Ragan M.A."/>
            <person name="McManus D.P."/>
            <person name="Krause L."/>
        </authorList>
    </citation>
    <scope>NUCLEOTIDE SEQUENCE [LARGE SCALE GENOMIC DNA]</scope>
    <source>
        <strain evidence="1 2">IND2009</strain>
    </source>
</reference>
<dbReference type="AlphaFoldDB" id="A0A5J4NN75"/>
<name>A0A5J4NN75_9TREM</name>
<protein>
    <submittedName>
        <fullName evidence="1">Uncharacterized protein</fullName>
    </submittedName>
</protein>
<keyword evidence="2" id="KW-1185">Reference proteome</keyword>
<dbReference type="Proteomes" id="UP000324629">
    <property type="component" value="Unassembled WGS sequence"/>
</dbReference>
<evidence type="ECO:0000313" key="1">
    <source>
        <dbReference type="EMBL" id="KAA3677023.1"/>
    </source>
</evidence>
<dbReference type="EMBL" id="QNGE01001699">
    <property type="protein sequence ID" value="KAA3677023.1"/>
    <property type="molecule type" value="Genomic_DNA"/>
</dbReference>
<comment type="caution">
    <text evidence="1">The sequence shown here is derived from an EMBL/GenBank/DDBJ whole genome shotgun (WGS) entry which is preliminary data.</text>
</comment>
<organism evidence="1 2">
    <name type="scientific">Paragonimus westermani</name>
    <dbReference type="NCBI Taxonomy" id="34504"/>
    <lineage>
        <taxon>Eukaryota</taxon>
        <taxon>Metazoa</taxon>
        <taxon>Spiralia</taxon>
        <taxon>Lophotrochozoa</taxon>
        <taxon>Platyhelminthes</taxon>
        <taxon>Trematoda</taxon>
        <taxon>Digenea</taxon>
        <taxon>Plagiorchiida</taxon>
        <taxon>Troglotremata</taxon>
        <taxon>Troglotrematidae</taxon>
        <taxon>Paragonimus</taxon>
    </lineage>
</organism>
<gene>
    <name evidence="1" type="ORF">DEA37_0002052</name>
</gene>
<accession>A0A5J4NN75</accession>